<sequence>MLKIFMYLLNWNPINFSNMQR</sequence>
<evidence type="ECO:0000313" key="1">
    <source>
        <dbReference type="EMBL" id="JAH03414.1"/>
    </source>
</evidence>
<dbReference type="EMBL" id="GBXM01105163">
    <property type="protein sequence ID" value="JAH03414.1"/>
    <property type="molecule type" value="Transcribed_RNA"/>
</dbReference>
<accession>A0A0E9PFV8</accession>
<protein>
    <submittedName>
        <fullName evidence="1">Uncharacterized protein</fullName>
    </submittedName>
</protein>
<name>A0A0E9PFV8_ANGAN</name>
<dbReference type="AlphaFoldDB" id="A0A0E9PFV8"/>
<proteinExistence type="predicted"/>
<reference evidence="1" key="2">
    <citation type="journal article" date="2015" name="Fish Shellfish Immunol.">
        <title>Early steps in the European eel (Anguilla anguilla)-Vibrio vulnificus interaction in the gills: Role of the RtxA13 toxin.</title>
        <authorList>
            <person name="Callol A."/>
            <person name="Pajuelo D."/>
            <person name="Ebbesson L."/>
            <person name="Teles M."/>
            <person name="MacKenzie S."/>
            <person name="Amaro C."/>
        </authorList>
    </citation>
    <scope>NUCLEOTIDE SEQUENCE</scope>
</reference>
<reference evidence="1" key="1">
    <citation type="submission" date="2014-11" db="EMBL/GenBank/DDBJ databases">
        <authorList>
            <person name="Amaro Gonzalez C."/>
        </authorList>
    </citation>
    <scope>NUCLEOTIDE SEQUENCE</scope>
</reference>
<organism evidence="1">
    <name type="scientific">Anguilla anguilla</name>
    <name type="common">European freshwater eel</name>
    <name type="synonym">Muraena anguilla</name>
    <dbReference type="NCBI Taxonomy" id="7936"/>
    <lineage>
        <taxon>Eukaryota</taxon>
        <taxon>Metazoa</taxon>
        <taxon>Chordata</taxon>
        <taxon>Craniata</taxon>
        <taxon>Vertebrata</taxon>
        <taxon>Euteleostomi</taxon>
        <taxon>Actinopterygii</taxon>
        <taxon>Neopterygii</taxon>
        <taxon>Teleostei</taxon>
        <taxon>Anguilliformes</taxon>
        <taxon>Anguillidae</taxon>
        <taxon>Anguilla</taxon>
    </lineage>
</organism>